<reference evidence="1 2" key="1">
    <citation type="submission" date="2017-06" db="EMBL/GenBank/DDBJ databases">
        <title>Cmopartive genomic analysis of Ambrosia Fusariam Clade fungi.</title>
        <authorList>
            <person name="Stajich J.E."/>
            <person name="Carrillo J."/>
            <person name="Kijimoto T."/>
            <person name="Eskalen A."/>
            <person name="O'Donnell K."/>
            <person name="Kasson M."/>
        </authorList>
    </citation>
    <scope>NUCLEOTIDE SEQUENCE [LARGE SCALE GENOMIC DNA]</scope>
    <source>
        <strain evidence="1 2">NRRL 20438</strain>
    </source>
</reference>
<name>A0A428S2H8_9HYPO</name>
<keyword evidence="2" id="KW-1185">Reference proteome</keyword>
<evidence type="ECO:0000313" key="2">
    <source>
        <dbReference type="Proteomes" id="UP000288429"/>
    </source>
</evidence>
<protein>
    <submittedName>
        <fullName evidence="1">Uncharacterized protein</fullName>
    </submittedName>
</protein>
<organism evidence="1 2">
    <name type="scientific">Fusarium ambrosium</name>
    <dbReference type="NCBI Taxonomy" id="131363"/>
    <lineage>
        <taxon>Eukaryota</taxon>
        <taxon>Fungi</taxon>
        <taxon>Dikarya</taxon>
        <taxon>Ascomycota</taxon>
        <taxon>Pezizomycotina</taxon>
        <taxon>Sordariomycetes</taxon>
        <taxon>Hypocreomycetidae</taxon>
        <taxon>Hypocreales</taxon>
        <taxon>Nectriaceae</taxon>
        <taxon>Fusarium</taxon>
        <taxon>Fusarium solani species complex</taxon>
    </lineage>
</organism>
<comment type="caution">
    <text evidence="1">The sequence shown here is derived from an EMBL/GenBank/DDBJ whole genome shotgun (WGS) entry which is preliminary data.</text>
</comment>
<gene>
    <name evidence="1" type="ORF">CDV31_016758</name>
</gene>
<proteinExistence type="predicted"/>
<sequence>MGNRDENQDQTPQDIPIFIDDTATLAGSNPENNDHKFILQPIDDNRQEWSLDRIYYASIGRLPFPVEVWMYINTSPTDPTSPTELYASPQALARAQATRYPPKGQPLTIDVLRWGYRVTGEWHIGYLVEVLHQRQQRNNPDVVPMWTRMTLQILDDSYRNMAIAFPGTIWPTAAVGMTVHLPALRAVERSGINVWSVDQSGYVSWTWQGTQ</sequence>
<accession>A0A428S2H8</accession>
<evidence type="ECO:0000313" key="1">
    <source>
        <dbReference type="EMBL" id="RSL84020.1"/>
    </source>
</evidence>
<dbReference type="Proteomes" id="UP000288429">
    <property type="component" value="Unassembled WGS sequence"/>
</dbReference>
<dbReference type="AlphaFoldDB" id="A0A428S2H8"/>
<dbReference type="EMBL" id="NIZV01000625">
    <property type="protein sequence ID" value="RSL84020.1"/>
    <property type="molecule type" value="Genomic_DNA"/>
</dbReference>